<dbReference type="EMBL" id="BSYI01000016">
    <property type="protein sequence ID" value="GMG83170.1"/>
    <property type="molecule type" value="Genomic_DNA"/>
</dbReference>
<comment type="caution">
    <text evidence="2">The sequence shown here is derived from an EMBL/GenBank/DDBJ whole genome shotgun (WGS) entry which is preliminary data.</text>
</comment>
<protein>
    <submittedName>
        <fullName evidence="2">Uncharacterized protein</fullName>
    </submittedName>
</protein>
<feature type="region of interest" description="Disordered" evidence="1">
    <location>
        <begin position="1"/>
        <end position="24"/>
    </location>
</feature>
<organism evidence="2 3">
    <name type="scientific">Paralimibaculum aggregatum</name>
    <dbReference type="NCBI Taxonomy" id="3036245"/>
    <lineage>
        <taxon>Bacteria</taxon>
        <taxon>Pseudomonadati</taxon>
        <taxon>Pseudomonadota</taxon>
        <taxon>Alphaproteobacteria</taxon>
        <taxon>Rhodobacterales</taxon>
        <taxon>Paracoccaceae</taxon>
        <taxon>Paralimibaculum</taxon>
    </lineage>
</organism>
<keyword evidence="3" id="KW-1185">Reference proteome</keyword>
<gene>
    <name evidence="2" type="ORF">LNKW23_23830</name>
</gene>
<dbReference type="Proteomes" id="UP001239909">
    <property type="component" value="Unassembled WGS sequence"/>
</dbReference>
<evidence type="ECO:0000313" key="3">
    <source>
        <dbReference type="Proteomes" id="UP001239909"/>
    </source>
</evidence>
<accession>A0ABQ6LQW6</accession>
<evidence type="ECO:0000313" key="2">
    <source>
        <dbReference type="EMBL" id="GMG83170.1"/>
    </source>
</evidence>
<feature type="region of interest" description="Disordered" evidence="1">
    <location>
        <begin position="40"/>
        <end position="127"/>
    </location>
</feature>
<proteinExistence type="predicted"/>
<evidence type="ECO:0000256" key="1">
    <source>
        <dbReference type="SAM" id="MobiDB-lite"/>
    </source>
</evidence>
<name>A0ABQ6LQW6_9RHOB</name>
<sequence>MAAREPGNPVPLSSTAAPSPAPWLGAIGTRTILRSSRSGLPPAVMLPIRPSLPAPRPSPTSGGYRPDIPAPAGLAGGGLGSEAATATRQAERGAAPLREAGSHGRERAPLIPASALQMNVGPRARPP</sequence>
<reference evidence="2 3" key="1">
    <citation type="submission" date="2023-04" db="EMBL/GenBank/DDBJ databases">
        <title>Marinoamorphus aggregata gen. nov., sp. Nov., isolate from tissue of brittle star Ophioplocus japonicus.</title>
        <authorList>
            <person name="Kawano K."/>
            <person name="Sawayama S."/>
            <person name="Nakagawa S."/>
        </authorList>
    </citation>
    <scope>NUCLEOTIDE SEQUENCE [LARGE SCALE GENOMIC DNA]</scope>
    <source>
        <strain evidence="2 3">NKW23</strain>
    </source>
</reference>